<protein>
    <submittedName>
        <fullName evidence="1">Uncharacterized protein</fullName>
    </submittedName>
</protein>
<evidence type="ECO:0000313" key="2">
    <source>
        <dbReference type="Proteomes" id="UP000077824"/>
    </source>
</evidence>
<reference evidence="1 2" key="1">
    <citation type="submission" date="2016-04" db="EMBL/GenBank/DDBJ databases">
        <title>Complete Genome Sequence of Chryseobacterium sp. IHBB 10212.</title>
        <authorList>
            <person name="Pal M."/>
            <person name="Swarnkar M.K."/>
            <person name="Kaushal K."/>
            <person name="Chhibber S."/>
            <person name="Singh A.K."/>
            <person name="Gulati A."/>
        </authorList>
    </citation>
    <scope>NUCLEOTIDE SEQUENCE [LARGE SCALE GENOMIC DNA]</scope>
    <source>
        <strain evidence="1 2">IHBB 10212</strain>
    </source>
</reference>
<dbReference type="EMBL" id="CP015199">
    <property type="protein sequence ID" value="ANF50360.1"/>
    <property type="molecule type" value="Genomic_DNA"/>
</dbReference>
<dbReference type="AlphaFoldDB" id="A0A172XU04"/>
<dbReference type="Proteomes" id="UP000077824">
    <property type="component" value="Chromosome"/>
</dbReference>
<keyword evidence="2" id="KW-1185">Reference proteome</keyword>
<dbReference type="STRING" id="1685010.A0O34_07455"/>
<proteinExistence type="predicted"/>
<evidence type="ECO:0000313" key="1">
    <source>
        <dbReference type="EMBL" id="ANF50360.1"/>
    </source>
</evidence>
<dbReference type="KEGG" id="chh:A0O34_07455"/>
<gene>
    <name evidence="1" type="ORF">A0O34_07455</name>
</gene>
<name>A0A172XU04_9FLAO</name>
<accession>A0A172XU04</accession>
<dbReference type="RefSeq" id="WP_066753234.1">
    <property type="nucleotide sequence ID" value="NZ_CP015199.1"/>
</dbReference>
<sequence length="110" mass="13049">MKIDQGIYFLNDEEGEDGYFHGKSLKYLFIVTNEDDLLIALEDWANDRYNSCKVADIKLTILGNYQIKVQVKDWTDDPAHEMELYLIRIPTASEWSKLGYWNHQRFLKIE</sequence>
<dbReference type="OrthoDB" id="1505694at2"/>
<organism evidence="1 2">
    <name type="scientific">Chryseobacterium glaciei</name>
    <dbReference type="NCBI Taxonomy" id="1685010"/>
    <lineage>
        <taxon>Bacteria</taxon>
        <taxon>Pseudomonadati</taxon>
        <taxon>Bacteroidota</taxon>
        <taxon>Flavobacteriia</taxon>
        <taxon>Flavobacteriales</taxon>
        <taxon>Weeksellaceae</taxon>
        <taxon>Chryseobacterium group</taxon>
        <taxon>Chryseobacterium</taxon>
    </lineage>
</organism>